<feature type="region of interest" description="Disordered" evidence="6">
    <location>
        <begin position="693"/>
        <end position="725"/>
    </location>
</feature>
<protein>
    <recommendedName>
        <fullName evidence="4">Required for respiratory growth protein 9, mitochondrial</fullName>
    </recommendedName>
</protein>
<comment type="function">
    <text evidence="1">Required for respiratory activity and maintenance and expression of the mitochondrial genome.</text>
</comment>
<evidence type="ECO:0000256" key="3">
    <source>
        <dbReference type="ARBA" id="ARBA00010895"/>
    </source>
</evidence>
<dbReference type="EMBL" id="CP063411">
    <property type="protein sequence ID" value="QSZ36536.1"/>
    <property type="molecule type" value="Genomic_DNA"/>
</dbReference>
<evidence type="ECO:0000256" key="4">
    <source>
        <dbReference type="ARBA" id="ARBA00013566"/>
    </source>
</evidence>
<evidence type="ECO:0000313" key="7">
    <source>
        <dbReference type="EMBL" id="QSZ36536.1"/>
    </source>
</evidence>
<comment type="similarity">
    <text evidence="3">Belongs to the RRG9 family.</text>
</comment>
<dbReference type="Pfam" id="PF06413">
    <property type="entry name" value="Neugrin"/>
    <property type="match status" value="1"/>
</dbReference>
<reference evidence="7" key="1">
    <citation type="submission" date="2020-10" db="EMBL/GenBank/DDBJ databases">
        <title>Genome Sequence of Monilinia vaccinii-corymbosi Sheds Light on Mummy Berry Disease Infection of Blueberry and Mating Type.</title>
        <authorList>
            <person name="Yow A.G."/>
            <person name="Zhang Y."/>
            <person name="Bansal K."/>
            <person name="Eacker S.M."/>
            <person name="Sullivan S."/>
            <person name="Liachko I."/>
            <person name="Cubeta M.A."/>
            <person name="Rollins J.A."/>
            <person name="Ashrafi H."/>
        </authorList>
    </citation>
    <scope>NUCLEOTIDE SEQUENCE</scope>
    <source>
        <strain evidence="7">RL-1</strain>
    </source>
</reference>
<gene>
    <name evidence="7" type="ORF">DSL72_006416</name>
</gene>
<evidence type="ECO:0000256" key="2">
    <source>
        <dbReference type="ARBA" id="ARBA00004173"/>
    </source>
</evidence>
<dbReference type="PANTHER" id="PTHR13475:SF3">
    <property type="entry name" value="NEUGRIN"/>
    <property type="match status" value="1"/>
</dbReference>
<proteinExistence type="inferred from homology"/>
<feature type="region of interest" description="Disordered" evidence="6">
    <location>
        <begin position="554"/>
        <end position="592"/>
    </location>
</feature>
<dbReference type="OrthoDB" id="3529006at2759"/>
<evidence type="ECO:0000256" key="6">
    <source>
        <dbReference type="SAM" id="MobiDB-lite"/>
    </source>
</evidence>
<feature type="compositionally biased region" description="Basic and acidic residues" evidence="6">
    <location>
        <begin position="758"/>
        <end position="779"/>
    </location>
</feature>
<feature type="region of interest" description="Disordered" evidence="6">
    <location>
        <begin position="754"/>
        <end position="784"/>
    </location>
</feature>
<keyword evidence="5" id="KW-0809">Transit peptide</keyword>
<evidence type="ECO:0000313" key="8">
    <source>
        <dbReference type="Proteomes" id="UP000672032"/>
    </source>
</evidence>
<feature type="compositionally biased region" description="Basic and acidic residues" evidence="6">
    <location>
        <begin position="568"/>
        <end position="592"/>
    </location>
</feature>
<evidence type="ECO:0000256" key="1">
    <source>
        <dbReference type="ARBA" id="ARBA00003548"/>
    </source>
</evidence>
<evidence type="ECO:0000256" key="5">
    <source>
        <dbReference type="ARBA" id="ARBA00022946"/>
    </source>
</evidence>
<feature type="compositionally biased region" description="Low complexity" evidence="6">
    <location>
        <begin position="555"/>
        <end position="564"/>
    </location>
</feature>
<feature type="compositionally biased region" description="Basic and acidic residues" evidence="6">
    <location>
        <begin position="953"/>
        <end position="962"/>
    </location>
</feature>
<dbReference type="AlphaFoldDB" id="A0A8A3PNY3"/>
<keyword evidence="8" id="KW-1185">Reference proteome</keyword>
<dbReference type="InterPro" id="IPR010487">
    <property type="entry name" value="NGRN/Rrg9"/>
</dbReference>
<feature type="region of interest" description="Disordered" evidence="6">
    <location>
        <begin position="605"/>
        <end position="629"/>
    </location>
</feature>
<comment type="subcellular location">
    <subcellularLocation>
        <location evidence="2">Mitochondrion</location>
    </subcellularLocation>
</comment>
<dbReference type="GO" id="GO:0005739">
    <property type="term" value="C:mitochondrion"/>
    <property type="evidence" value="ECO:0007669"/>
    <property type="project" value="UniProtKB-SubCell"/>
</dbReference>
<name>A0A8A3PNY3_9HELO</name>
<dbReference type="PANTHER" id="PTHR13475">
    <property type="entry name" value="NEUGRIN"/>
    <property type="match status" value="1"/>
</dbReference>
<feature type="region of interest" description="Disordered" evidence="6">
    <location>
        <begin position="953"/>
        <end position="984"/>
    </location>
</feature>
<sequence length="1000" mass="112808">MSSSSPSPSPTTSPWLKINLPLPVSLGNNNSERGSISPLSLSHHVLDTPPYISLDAPPPTLYAPPNSPCHPRPRPAQRLRPNFGAYRHHRQYSKQGMVYRAIDEKIDLVRFLQAYESVLSAFGVREDLVAGSVAGEEREREREKLEVAERIVFRLFWNDKMYEGRSGCGSVPLTRVDADKSVTGVNISNAQRVTSSEVQAINAIVDEAYEGLCIASAPAIDMVGKKYQMPLTVTEVMDVAGETGALIGENSAIETMDGGSCTTARQVIDTIGKKDRITSTVTEVVEVSVGTNPSIVQDATCEIADGGLRITAGSSIHTTGKDDRISSTVTEVTEGSTSPGAATLRKATSGMTNGDSSTITFVKPEPDADADAETFYEEMIKGPKILLLRRWGCDRYAEWVKENRKAEEAQDDNAKKEVFRLMELKHRLLPLQSGNPPYTYRIISLTQHHRDSYTGLMWGVNVAQRTEGFLNVRFQWTCKTGTHNDITVEPMSLDELAADEIKGRHELENAHAFLGFWDWLVRQKVYFFAGKVRPMHEICLHWLDSHSLMRQAYLQKQTQKQTQKQKQKGYDSRSSEKGKRQRSGNREREAWNWREKRTVSGASYVGGKKRCVSGGGGGGGNRGKEGERRWEDRDRLEYSNGGLRRVRRRTAFDSHVDLAKSQPSIIYRPQTTNLRRFNVPSVPFLHTSYSRAYSSQPVKCSDEEAPSESREESSSATEEPMNNTQVDVDDVDDLFMEITPESIDALAAETKSELASLDLREPGESRELWESEEPRKSIESTETTKVSWVQEQPLEIFSKPAKKPRWDVYEERTRFRSVKIDNAVSIAPQANTPIRRNMVKGDWVPPKRETWMQQKLALKEKFPEGWMPKKRLSPEAQAGIRALHAQYPEQYSTPALADLFKVSAEAIRRILRTKWVPQPEEEVDRTRRWFQRGKNIWGRYAELGLKPPRKWREQGIGRGKPEWKKRKAPVVTTSLPGSVESRRPETVIASPDDEIGDRIF</sequence>
<accession>A0A8A3PNY3</accession>
<dbReference type="GO" id="GO:0005634">
    <property type="term" value="C:nucleus"/>
    <property type="evidence" value="ECO:0007669"/>
    <property type="project" value="TreeGrafter"/>
</dbReference>
<dbReference type="Proteomes" id="UP000672032">
    <property type="component" value="Chromosome 7"/>
</dbReference>
<organism evidence="7 8">
    <name type="scientific">Monilinia vaccinii-corymbosi</name>
    <dbReference type="NCBI Taxonomy" id="61207"/>
    <lineage>
        <taxon>Eukaryota</taxon>
        <taxon>Fungi</taxon>
        <taxon>Dikarya</taxon>
        <taxon>Ascomycota</taxon>
        <taxon>Pezizomycotina</taxon>
        <taxon>Leotiomycetes</taxon>
        <taxon>Helotiales</taxon>
        <taxon>Sclerotiniaceae</taxon>
        <taxon>Monilinia</taxon>
    </lineage>
</organism>